<feature type="non-terminal residue" evidence="1">
    <location>
        <position position="1"/>
    </location>
</feature>
<evidence type="ECO:0000313" key="1">
    <source>
        <dbReference type="EMBL" id="AAG24329.1"/>
    </source>
</evidence>
<reference evidence="1" key="1">
    <citation type="journal article" date="2000" name="J. Clin. Microbiol.">
        <title>Genotyping of hepatitis C virus isolates using CLIP sequencing.</title>
        <authorList>
            <person name="Ross R.S."/>
            <person name="Viazov S.O."/>
            <person name="Holtzer C.D."/>
            <person name="Beyou A."/>
            <person name="Monnet A."/>
            <person name="Mazure C."/>
            <person name="Roggendorf M."/>
        </authorList>
    </citation>
    <scope>NUCLEOTIDE SEQUENCE</scope>
</reference>
<sequence length="51" mass="5610">SDLLPHGAALLRGPYVQQQGGPVWLSPLPCQWSSAYQLRQHSHLLHQGHSG</sequence>
<reference evidence="1" key="2">
    <citation type="submission" date="2000-02" db="EMBL/GenBank/DDBJ databases">
        <authorList>
            <person name="Ross S."/>
            <person name="Viazov S."/>
            <person name="Roggendorf M."/>
        </authorList>
    </citation>
    <scope>NUCLEOTIDE SEQUENCE</scope>
</reference>
<accession>Q9DRE8</accession>
<feature type="non-terminal residue" evidence="1">
    <location>
        <position position="51"/>
    </location>
</feature>
<name>Q9DRE8_9HEPC</name>
<organism evidence="1">
    <name type="scientific">Hepacivirus hominis</name>
    <dbReference type="NCBI Taxonomy" id="3052230"/>
    <lineage>
        <taxon>Viruses</taxon>
        <taxon>Riboviria</taxon>
        <taxon>Orthornavirae</taxon>
        <taxon>Kitrinoviricota</taxon>
        <taxon>Flasuviricetes</taxon>
        <taxon>Amarillovirales</taxon>
        <taxon>Flaviviridae</taxon>
        <taxon>Hepacivirus</taxon>
    </lineage>
</organism>
<proteinExistence type="predicted"/>
<dbReference type="EMBL" id="AF233700">
    <property type="protein sequence ID" value="AAG24329.1"/>
    <property type="molecule type" value="Genomic_RNA"/>
</dbReference>
<protein>
    <submittedName>
        <fullName evidence="1">NS5B protein</fullName>
    </submittedName>
</protein>